<feature type="compositionally biased region" description="Low complexity" evidence="1">
    <location>
        <begin position="56"/>
        <end position="74"/>
    </location>
</feature>
<dbReference type="InParanoid" id="T0PY47"/>
<evidence type="ECO:0008006" key="4">
    <source>
        <dbReference type="Google" id="ProtNLM"/>
    </source>
</evidence>
<dbReference type="AlphaFoldDB" id="T0PY47"/>
<proteinExistence type="predicted"/>
<organism evidence="2 3">
    <name type="scientific">Saprolegnia diclina (strain VS20)</name>
    <dbReference type="NCBI Taxonomy" id="1156394"/>
    <lineage>
        <taxon>Eukaryota</taxon>
        <taxon>Sar</taxon>
        <taxon>Stramenopiles</taxon>
        <taxon>Oomycota</taxon>
        <taxon>Saprolegniomycetes</taxon>
        <taxon>Saprolegniales</taxon>
        <taxon>Saprolegniaceae</taxon>
        <taxon>Saprolegnia</taxon>
    </lineage>
</organism>
<reference evidence="2 3" key="1">
    <citation type="submission" date="2012-04" db="EMBL/GenBank/DDBJ databases">
        <title>The Genome Sequence of Saprolegnia declina VS20.</title>
        <authorList>
            <consortium name="The Broad Institute Genome Sequencing Platform"/>
            <person name="Russ C."/>
            <person name="Nusbaum C."/>
            <person name="Tyler B."/>
            <person name="van West P."/>
            <person name="Dieguez-Uribeondo J."/>
            <person name="de Bruijn I."/>
            <person name="Tripathy S."/>
            <person name="Jiang R."/>
            <person name="Young S.K."/>
            <person name="Zeng Q."/>
            <person name="Gargeya S."/>
            <person name="Fitzgerald M."/>
            <person name="Haas B."/>
            <person name="Abouelleil A."/>
            <person name="Alvarado L."/>
            <person name="Arachchi H.M."/>
            <person name="Berlin A."/>
            <person name="Chapman S.B."/>
            <person name="Goldberg J."/>
            <person name="Griggs A."/>
            <person name="Gujja S."/>
            <person name="Hansen M."/>
            <person name="Howarth C."/>
            <person name="Imamovic A."/>
            <person name="Larimer J."/>
            <person name="McCowen C."/>
            <person name="Montmayeur A."/>
            <person name="Murphy C."/>
            <person name="Neiman D."/>
            <person name="Pearson M."/>
            <person name="Priest M."/>
            <person name="Roberts A."/>
            <person name="Saif S."/>
            <person name="Shea T."/>
            <person name="Sisk P."/>
            <person name="Sykes S."/>
            <person name="Wortman J."/>
            <person name="Nusbaum C."/>
            <person name="Birren B."/>
        </authorList>
    </citation>
    <scope>NUCLEOTIDE SEQUENCE [LARGE SCALE GENOMIC DNA]</scope>
    <source>
        <strain evidence="2 3">VS20</strain>
    </source>
</reference>
<dbReference type="EMBL" id="JH767248">
    <property type="protein sequence ID" value="EQC25960.1"/>
    <property type="molecule type" value="Genomic_DNA"/>
</dbReference>
<dbReference type="OrthoDB" id="75014at2759"/>
<dbReference type="Proteomes" id="UP000030762">
    <property type="component" value="Unassembled WGS sequence"/>
</dbReference>
<name>T0PY47_SAPDV</name>
<evidence type="ECO:0000256" key="1">
    <source>
        <dbReference type="SAM" id="MobiDB-lite"/>
    </source>
</evidence>
<dbReference type="VEuPathDB" id="FungiDB:SDRG_16178"/>
<accession>T0PY47</accession>
<evidence type="ECO:0000313" key="3">
    <source>
        <dbReference type="Proteomes" id="UP000030762"/>
    </source>
</evidence>
<evidence type="ECO:0000313" key="2">
    <source>
        <dbReference type="EMBL" id="EQC25960.1"/>
    </source>
</evidence>
<sequence length="418" mass="47680">MARRTDGTTWATDPLDALFLDETHGRMEEISLSHVSDFLAELGDFAAPAKPPRQPQPTAEPSSSPSSSSSSPSSTLPTAPTKRMRTTPKEELEYLHSKQRYLLTQLKTLQAAVIVPTDDDPWHKRAQNQAQAAQRALQENVRLKAAYEDQLKMIQALERVFQKKPKLTHPTPKHHDLLPWRRYMLGVENREEDLEAILRHQYDKLDTEFIRHKVYPLRDSLVGDDTLTTREFVESTADNIVLHLVRCKRWPIDYESFSRILWDFVSLNVKIPVKNKVDSERLQSFQNDTLVYTRHTARTWSEHMDIPPVEGRTASMRFVEKDRVVIVWKSIADDALVPFSDQVHVKDNKAGWAVITPDGPHGCRLAAYSRLTTPVLPSMQRGSMTETILSLYATNSGRFDAALTAEVEARRQAMRSSC</sequence>
<dbReference type="RefSeq" id="XP_008620599.1">
    <property type="nucleotide sequence ID" value="XM_008622377.1"/>
</dbReference>
<dbReference type="STRING" id="1156394.T0PY47"/>
<gene>
    <name evidence="2" type="ORF">SDRG_16178</name>
</gene>
<keyword evidence="3" id="KW-1185">Reference proteome</keyword>
<dbReference type="OMA" id="IVWKSIA"/>
<protein>
    <recommendedName>
        <fullName evidence="4">START domain-containing protein</fullName>
    </recommendedName>
</protein>
<feature type="region of interest" description="Disordered" evidence="1">
    <location>
        <begin position="43"/>
        <end position="88"/>
    </location>
</feature>
<dbReference type="GeneID" id="19956905"/>